<dbReference type="Pfam" id="PF13411">
    <property type="entry name" value="MerR_1"/>
    <property type="match status" value="1"/>
</dbReference>
<dbReference type="CDD" id="cd01109">
    <property type="entry name" value="HTH_YyaN"/>
    <property type="match status" value="1"/>
</dbReference>
<name>A0A7W3LSF0_ACTNM</name>
<dbReference type="SUPFAM" id="SSF46955">
    <property type="entry name" value="Putative DNA-binding domain"/>
    <property type="match status" value="1"/>
</dbReference>
<organism evidence="3 4">
    <name type="scientific">Actinomadura namibiensis</name>
    <dbReference type="NCBI Taxonomy" id="182080"/>
    <lineage>
        <taxon>Bacteria</taxon>
        <taxon>Bacillati</taxon>
        <taxon>Actinomycetota</taxon>
        <taxon>Actinomycetes</taxon>
        <taxon>Streptosporangiales</taxon>
        <taxon>Thermomonosporaceae</taxon>
        <taxon>Actinomadura</taxon>
    </lineage>
</organism>
<dbReference type="InterPro" id="IPR000551">
    <property type="entry name" value="MerR-type_HTH_dom"/>
</dbReference>
<protein>
    <submittedName>
        <fullName evidence="3">DNA-binding transcriptional MerR regulator</fullName>
    </submittedName>
</protein>
<dbReference type="PROSITE" id="PS00552">
    <property type="entry name" value="HTH_MERR_1"/>
    <property type="match status" value="1"/>
</dbReference>
<feature type="domain" description="HTH merR-type" evidence="2">
    <location>
        <begin position="10"/>
        <end position="77"/>
    </location>
</feature>
<dbReference type="Gene3D" id="1.10.1660.10">
    <property type="match status" value="1"/>
</dbReference>
<dbReference type="Proteomes" id="UP000572680">
    <property type="component" value="Unassembled WGS sequence"/>
</dbReference>
<sequence length="140" mass="15664">MSSPPPGIGIGEMSRRTGLSIDTLRFYEREGLLLGRVRRTVGGTRRYHEGDVEWIGMCVVLRAAGMPLPDIRRYTELVRAGEGNEAERLALLREHRERIAGRMERLSRCLDLVDHKVAVYEDLLDPDTPVTGCAPPPAAR</sequence>
<dbReference type="InterPro" id="IPR009061">
    <property type="entry name" value="DNA-bd_dom_put_sf"/>
</dbReference>
<dbReference type="SMART" id="SM00422">
    <property type="entry name" value="HTH_MERR"/>
    <property type="match status" value="1"/>
</dbReference>
<dbReference type="GO" id="GO:0003700">
    <property type="term" value="F:DNA-binding transcription factor activity"/>
    <property type="evidence" value="ECO:0007669"/>
    <property type="project" value="InterPro"/>
</dbReference>
<dbReference type="PANTHER" id="PTHR30204">
    <property type="entry name" value="REDOX-CYCLING DRUG-SENSING TRANSCRIPTIONAL ACTIVATOR SOXR"/>
    <property type="match status" value="1"/>
</dbReference>
<proteinExistence type="predicted"/>
<keyword evidence="1 3" id="KW-0238">DNA-binding</keyword>
<dbReference type="EMBL" id="JACJIA010000006">
    <property type="protein sequence ID" value="MBA8953466.1"/>
    <property type="molecule type" value="Genomic_DNA"/>
</dbReference>
<dbReference type="AlphaFoldDB" id="A0A7W3LSF0"/>
<dbReference type="GO" id="GO:0003677">
    <property type="term" value="F:DNA binding"/>
    <property type="evidence" value="ECO:0007669"/>
    <property type="project" value="UniProtKB-KW"/>
</dbReference>
<evidence type="ECO:0000313" key="4">
    <source>
        <dbReference type="Proteomes" id="UP000572680"/>
    </source>
</evidence>
<dbReference type="InterPro" id="IPR047057">
    <property type="entry name" value="MerR_fam"/>
</dbReference>
<accession>A0A7W3LSF0</accession>
<keyword evidence="4" id="KW-1185">Reference proteome</keyword>
<dbReference type="PROSITE" id="PS50937">
    <property type="entry name" value="HTH_MERR_2"/>
    <property type="match status" value="1"/>
</dbReference>
<reference evidence="3 4" key="1">
    <citation type="submission" date="2020-08" db="EMBL/GenBank/DDBJ databases">
        <title>Genomic Encyclopedia of Type Strains, Phase IV (KMG-IV): sequencing the most valuable type-strain genomes for metagenomic binning, comparative biology and taxonomic classification.</title>
        <authorList>
            <person name="Goeker M."/>
        </authorList>
    </citation>
    <scope>NUCLEOTIDE SEQUENCE [LARGE SCALE GENOMIC DNA]</scope>
    <source>
        <strain evidence="3 4">DSM 44197</strain>
    </source>
</reference>
<evidence type="ECO:0000259" key="2">
    <source>
        <dbReference type="PROSITE" id="PS50937"/>
    </source>
</evidence>
<evidence type="ECO:0000313" key="3">
    <source>
        <dbReference type="EMBL" id="MBA8953466.1"/>
    </source>
</evidence>
<comment type="caution">
    <text evidence="3">The sequence shown here is derived from an EMBL/GenBank/DDBJ whole genome shotgun (WGS) entry which is preliminary data.</text>
</comment>
<evidence type="ECO:0000256" key="1">
    <source>
        <dbReference type="ARBA" id="ARBA00023125"/>
    </source>
</evidence>
<gene>
    <name evidence="3" type="ORF">HNR61_005116</name>
</gene>
<dbReference type="RefSeq" id="WP_182845609.1">
    <property type="nucleotide sequence ID" value="NZ_BAAALP010000001.1"/>
</dbReference>
<dbReference type="PANTHER" id="PTHR30204:SF98">
    <property type="entry name" value="HTH-TYPE TRANSCRIPTIONAL REGULATOR ADHR"/>
    <property type="match status" value="1"/>
</dbReference>